<feature type="compositionally biased region" description="Low complexity" evidence="2">
    <location>
        <begin position="1"/>
        <end position="14"/>
    </location>
</feature>
<evidence type="ECO:0000313" key="4">
    <source>
        <dbReference type="Proteomes" id="UP000649617"/>
    </source>
</evidence>
<comment type="caution">
    <text evidence="3">The sequence shown here is derived from an EMBL/GenBank/DDBJ whole genome shotgun (WGS) entry which is preliminary data.</text>
</comment>
<protein>
    <submittedName>
        <fullName evidence="3">FldA protein</fullName>
    </submittedName>
</protein>
<proteinExistence type="inferred from homology"/>
<dbReference type="Gene3D" id="3.40.50.10540">
    <property type="entry name" value="Crotonobetainyl-coa:carnitine coa-transferase, domain 1"/>
    <property type="match status" value="2"/>
</dbReference>
<dbReference type="GO" id="GO:0003824">
    <property type="term" value="F:catalytic activity"/>
    <property type="evidence" value="ECO:0007669"/>
    <property type="project" value="InterPro"/>
</dbReference>
<dbReference type="InterPro" id="IPR003673">
    <property type="entry name" value="CoA-Trfase_fam_III"/>
</dbReference>
<sequence>MGATSSAESSTEQAEQGKKRSKKKKDAAKLAGAGEPEVENKEQQLAQASPDALTQLPDWPEVDPEPSKVDAASGPKPTKLRPPSIENLDTSPTPPGIHFAVGDPTLEDEAYDDFPDLPPTPRERQESFGVFGVLPDEKTIRRQSSDAYRVLGRSPIRPPGHSSSQALRVRLLRVHAPQRNTGLPGDLANFYVLLRLGAQTARSPFLDNTQTGIQDNDFTFQLLDSVLQFEIMRVSALRDELHCKVPVALGRHNLVAGEWQRQKLPIPGAGEIEFELLLGHTMAEVAAQRGVEAKGTQKPDGSEDSMLEYQVGPRMFQPRANALPWEGVRVLELTRGTWTAALCGQMMAASGAEVIRVAFGEEALLARKQGSAPKRPLPRGANSLEQAQANQVPRQLHVGKRLAPLHPDDPEEMALLRSDLLNGCNVFLTDLPADELENMQLSAQTLRSSCPWLTYIHTSSIGMLADVTNKGVNDAGAFFCLSGMAEQLGHFLGPAGFAAAVSASALFGVACMAIMRRRCGSPGDRVELSIFRAGRWCAALGALTGWHKPQQPDVRFFVESDAKKQLATPFDVEGVAHIRPTSKQSAGPDKNYRWSVKDPSVLMPEVMPSSPISSELPLARVSVIEISDEYQISASAVGALLADLGARVTKLERPQRPDPWKRTCPQLYQDLTARKKISLVNYSGVGGVDAKGEPVPGQAALYRTLTKTTILLTNLPLAALEAWGLAPKKLQEMFPHLIILWITTWGYDEMARHKELAFGRKGGQEAHAFWEASGLCQSFNGNAIPPGLGELAVAQHALGGVGLALLRQQRTGGGQLVHVSRYRAGLYCQSISSIEPVMPLASPLLQTLDGRFLRLLGRGPSLKCVGTDRYQSVKDLTQSLLAGHQPHDAWVLLHAIGRRESLVKQAEGNWISILLIIWVPKDSWGFLF</sequence>
<dbReference type="InterPro" id="IPR023606">
    <property type="entry name" value="CoA-Trfase_III_dom_1_sf"/>
</dbReference>
<dbReference type="InterPro" id="IPR050509">
    <property type="entry name" value="CoA-transferase_III"/>
</dbReference>
<dbReference type="Proteomes" id="UP000649617">
    <property type="component" value="Unassembled WGS sequence"/>
</dbReference>
<feature type="region of interest" description="Disordered" evidence="2">
    <location>
        <begin position="1"/>
        <end position="100"/>
    </location>
</feature>
<dbReference type="OrthoDB" id="197068at2759"/>
<dbReference type="EMBL" id="CAJNIZ010005041">
    <property type="protein sequence ID" value="CAE7238263.1"/>
    <property type="molecule type" value="Genomic_DNA"/>
</dbReference>
<dbReference type="Pfam" id="PF02515">
    <property type="entry name" value="CoA_transf_3"/>
    <property type="match status" value="2"/>
</dbReference>
<accession>A0A812KY85</accession>
<dbReference type="PANTHER" id="PTHR48228:SF5">
    <property type="entry name" value="ALPHA-METHYLACYL-COA RACEMASE"/>
    <property type="match status" value="1"/>
</dbReference>
<gene>
    <name evidence="3" type="primary">fldA</name>
    <name evidence="3" type="ORF">SPIL2461_LOCUS3970</name>
</gene>
<keyword evidence="4" id="KW-1185">Reference proteome</keyword>
<evidence type="ECO:0000313" key="3">
    <source>
        <dbReference type="EMBL" id="CAE7238263.1"/>
    </source>
</evidence>
<dbReference type="AlphaFoldDB" id="A0A812KY85"/>
<name>A0A812KY85_SYMPI</name>
<reference evidence="3" key="1">
    <citation type="submission" date="2021-02" db="EMBL/GenBank/DDBJ databases">
        <authorList>
            <person name="Dougan E. K."/>
            <person name="Rhodes N."/>
            <person name="Thang M."/>
            <person name="Chan C."/>
        </authorList>
    </citation>
    <scope>NUCLEOTIDE SEQUENCE</scope>
</reference>
<dbReference type="PANTHER" id="PTHR48228">
    <property type="entry name" value="SUCCINYL-COA--D-CITRAMALATE COA-TRANSFERASE"/>
    <property type="match status" value="1"/>
</dbReference>
<evidence type="ECO:0000256" key="2">
    <source>
        <dbReference type="SAM" id="MobiDB-lite"/>
    </source>
</evidence>
<comment type="similarity">
    <text evidence="1">Belongs to the CoA-transferase III family.</text>
</comment>
<organism evidence="3 4">
    <name type="scientific">Symbiodinium pilosum</name>
    <name type="common">Dinoflagellate</name>
    <dbReference type="NCBI Taxonomy" id="2952"/>
    <lineage>
        <taxon>Eukaryota</taxon>
        <taxon>Sar</taxon>
        <taxon>Alveolata</taxon>
        <taxon>Dinophyceae</taxon>
        <taxon>Suessiales</taxon>
        <taxon>Symbiodiniaceae</taxon>
        <taxon>Symbiodinium</taxon>
    </lineage>
</organism>
<evidence type="ECO:0000256" key="1">
    <source>
        <dbReference type="ARBA" id="ARBA00008383"/>
    </source>
</evidence>
<dbReference type="SUPFAM" id="SSF89796">
    <property type="entry name" value="CoA-transferase family III (CaiB/BaiF)"/>
    <property type="match status" value="2"/>
</dbReference>